<accession>A0A5B9DGT1</accession>
<dbReference type="AlphaFoldDB" id="A0A5B9DGT1"/>
<protein>
    <submittedName>
        <fullName evidence="1">Uncharacterized protein</fullName>
    </submittedName>
</protein>
<dbReference type="EMBL" id="CP042905">
    <property type="protein sequence ID" value="QEE17867.1"/>
    <property type="molecule type" value="Genomic_DNA"/>
</dbReference>
<organism evidence="1 2">
    <name type="scientific">Promethearchaeum syntrophicum</name>
    <dbReference type="NCBI Taxonomy" id="2594042"/>
    <lineage>
        <taxon>Archaea</taxon>
        <taxon>Promethearchaeati</taxon>
        <taxon>Promethearchaeota</taxon>
        <taxon>Promethearchaeia</taxon>
        <taxon>Promethearchaeales</taxon>
        <taxon>Promethearchaeaceae</taxon>
        <taxon>Promethearchaeum</taxon>
    </lineage>
</organism>
<evidence type="ECO:0000313" key="2">
    <source>
        <dbReference type="Proteomes" id="UP000321408"/>
    </source>
</evidence>
<keyword evidence="2" id="KW-1185">Reference proteome</keyword>
<name>A0A5B9DGT1_9ARCH</name>
<evidence type="ECO:0000313" key="1">
    <source>
        <dbReference type="EMBL" id="QEE17867.1"/>
    </source>
</evidence>
<reference evidence="1 2" key="2">
    <citation type="journal article" date="2024" name="Int. J. Syst. Evol. Microbiol.">
        <title>Promethearchaeum syntrophicum gen. nov., sp. nov., an anaerobic, obligately syntrophic archaeon, the first isolate of the lineage 'Asgard' archaea, and proposal of the new archaeal phylum Promethearchaeota phyl. nov. and kingdom Promethearchaeati regn. nov.</title>
        <authorList>
            <person name="Imachi H."/>
            <person name="Nobu M.K."/>
            <person name="Kato S."/>
            <person name="Takaki Y."/>
            <person name="Miyazaki M."/>
            <person name="Miyata M."/>
            <person name="Ogawara M."/>
            <person name="Saito Y."/>
            <person name="Sakai S."/>
            <person name="Tahara Y.O."/>
            <person name="Takano Y."/>
            <person name="Tasumi E."/>
            <person name="Uematsu K."/>
            <person name="Yoshimura T."/>
            <person name="Itoh T."/>
            <person name="Ohkuma M."/>
            <person name="Takai K."/>
        </authorList>
    </citation>
    <scope>NUCLEOTIDE SEQUENCE [LARGE SCALE GENOMIC DNA]</scope>
    <source>
        <strain evidence="1 2">MK-D1</strain>
    </source>
</reference>
<dbReference type="GeneID" id="41331673"/>
<sequence length="85" mass="10278">MAIQMESIMKNNIMNRKKKLDKSSAKINNHFVYKESLNFNFLYHLFSQTLEHLFNNIEKISEKDFNKKMEMLDETVSRLQNYVIE</sequence>
<proteinExistence type="predicted"/>
<dbReference type="RefSeq" id="WP_147664748.1">
    <property type="nucleotide sequence ID" value="NZ_CP042905.2"/>
</dbReference>
<dbReference type="Proteomes" id="UP000321408">
    <property type="component" value="Chromosome"/>
</dbReference>
<reference evidence="1 2" key="1">
    <citation type="journal article" date="2020" name="Nature">
        <title>Isolation of an archaeon at the prokaryote-eukaryote interface.</title>
        <authorList>
            <person name="Imachi H."/>
            <person name="Nobu M.K."/>
            <person name="Nakahara N."/>
            <person name="Morono Y."/>
            <person name="Ogawara M."/>
            <person name="Takaki Y."/>
            <person name="Takano Y."/>
            <person name="Uematsu K."/>
            <person name="Ikuta T."/>
            <person name="Ito M."/>
            <person name="Matsui Y."/>
            <person name="Miyazaki M."/>
            <person name="Murata K."/>
            <person name="Saito Y."/>
            <person name="Sakai S."/>
            <person name="Song C."/>
            <person name="Tasumi E."/>
            <person name="Yamanaka Y."/>
            <person name="Yamaguchi T."/>
            <person name="Kamagata Y."/>
            <person name="Tamaki H."/>
            <person name="Takai K."/>
        </authorList>
    </citation>
    <scope>NUCLEOTIDE SEQUENCE [LARGE SCALE GENOMIC DNA]</scope>
    <source>
        <strain evidence="1 2">MK-D1</strain>
    </source>
</reference>
<dbReference type="KEGG" id="psyt:DSAG12_03705"/>
<gene>
    <name evidence="1" type="ORF">DSAG12_03705</name>
</gene>